<dbReference type="PANTHER" id="PTHR38439:SF3">
    <property type="entry name" value="COPPER-RESISTANT CUPROPROTEIN COPI"/>
    <property type="match status" value="1"/>
</dbReference>
<evidence type="ECO:0000313" key="8">
    <source>
        <dbReference type="Proteomes" id="UP000295110"/>
    </source>
</evidence>
<keyword evidence="5" id="KW-0732">Signal</keyword>
<dbReference type="Gene3D" id="2.60.40.420">
    <property type="entry name" value="Cupredoxins - blue copper proteins"/>
    <property type="match status" value="1"/>
</dbReference>
<dbReference type="Proteomes" id="UP000295110">
    <property type="component" value="Unassembled WGS sequence"/>
</dbReference>
<dbReference type="InterPro" id="IPR008972">
    <property type="entry name" value="Cupredoxin"/>
</dbReference>
<dbReference type="RefSeq" id="WP_132570209.1">
    <property type="nucleotide sequence ID" value="NZ_CBCSGL010000001.1"/>
</dbReference>
<evidence type="ECO:0000256" key="2">
    <source>
        <dbReference type="ARBA" id="ARBA00022723"/>
    </source>
</evidence>
<feature type="signal peptide" evidence="5">
    <location>
        <begin position="1"/>
        <end position="21"/>
    </location>
</feature>
<dbReference type="PANTHER" id="PTHR38439">
    <property type="entry name" value="AURACYANIN-B"/>
    <property type="match status" value="1"/>
</dbReference>
<evidence type="ECO:0000259" key="6">
    <source>
        <dbReference type="Pfam" id="PF00127"/>
    </source>
</evidence>
<comment type="caution">
    <text evidence="7">The sequence shown here is derived from an EMBL/GenBank/DDBJ whole genome shotgun (WGS) entry which is preliminary data.</text>
</comment>
<dbReference type="GO" id="GO:0042597">
    <property type="term" value="C:periplasmic space"/>
    <property type="evidence" value="ECO:0007669"/>
    <property type="project" value="UniProtKB-SubCell"/>
</dbReference>
<keyword evidence="4" id="KW-0186">Copper</keyword>
<gene>
    <name evidence="7" type="ORF">EV671_1004100</name>
</gene>
<reference evidence="7 8" key="1">
    <citation type="submission" date="2019-03" db="EMBL/GenBank/DDBJ databases">
        <title>Genomic Encyclopedia of Type Strains, Phase IV (KMG-IV): sequencing the most valuable type-strain genomes for metagenomic binning, comparative biology and taxonomic classification.</title>
        <authorList>
            <person name="Goeker M."/>
        </authorList>
    </citation>
    <scope>NUCLEOTIDE SEQUENCE [LARGE SCALE GENOMIC DNA]</scope>
    <source>
        <strain evidence="7 8">DSM 654</strain>
    </source>
</reference>
<sequence>MKTLQTLGLAALLAASSSAFAHGDEAHAKPHKFDAAKVEATDFGQEGDPAKVTRTIKVDMNDNMRFTPANLVIKRGETVRFVVHNGGKVLHEMVLGTSKALAEHAELMKKFPEMEHSDANMAHVKPGRKGEIVSQFTQPGEFQFACLQPGHFEAGMVGKLSVK</sequence>
<keyword evidence="8" id="KW-1185">Reference proteome</keyword>
<evidence type="ECO:0000256" key="3">
    <source>
        <dbReference type="ARBA" id="ARBA00022764"/>
    </source>
</evidence>
<dbReference type="InterPro" id="IPR050845">
    <property type="entry name" value="Cu-binding_ET"/>
</dbReference>
<keyword evidence="3" id="KW-0574">Periplasm</keyword>
<dbReference type="SUPFAM" id="SSF49503">
    <property type="entry name" value="Cupredoxins"/>
    <property type="match status" value="1"/>
</dbReference>
<dbReference type="GO" id="GO:0005507">
    <property type="term" value="F:copper ion binding"/>
    <property type="evidence" value="ECO:0007669"/>
    <property type="project" value="InterPro"/>
</dbReference>
<dbReference type="AlphaFoldDB" id="A0A4R3VAR6"/>
<evidence type="ECO:0000256" key="1">
    <source>
        <dbReference type="ARBA" id="ARBA00004418"/>
    </source>
</evidence>
<dbReference type="EMBL" id="SMBU01000004">
    <property type="protein sequence ID" value="TCV02327.1"/>
    <property type="molecule type" value="Genomic_DNA"/>
</dbReference>
<feature type="chain" id="PRO_5020910347" evidence="5">
    <location>
        <begin position="22"/>
        <end position="163"/>
    </location>
</feature>
<keyword evidence="2" id="KW-0479">Metal-binding</keyword>
<evidence type="ECO:0000256" key="5">
    <source>
        <dbReference type="SAM" id="SignalP"/>
    </source>
</evidence>
<comment type="subcellular location">
    <subcellularLocation>
        <location evidence="1">Periplasm</location>
    </subcellularLocation>
</comment>
<dbReference type="GO" id="GO:0009055">
    <property type="term" value="F:electron transfer activity"/>
    <property type="evidence" value="ECO:0007669"/>
    <property type="project" value="InterPro"/>
</dbReference>
<protein>
    <submittedName>
        <fullName evidence="7">Putative cupredoxin-like copper-binding protein</fullName>
    </submittedName>
</protein>
<dbReference type="CDD" id="cd04211">
    <property type="entry name" value="Cupredoxin_like_2"/>
    <property type="match status" value="1"/>
</dbReference>
<accession>A0A4R3VAR6</accession>
<dbReference type="InterPro" id="IPR000923">
    <property type="entry name" value="BlueCu_1"/>
</dbReference>
<evidence type="ECO:0000313" key="7">
    <source>
        <dbReference type="EMBL" id="TCV02327.1"/>
    </source>
</evidence>
<feature type="domain" description="Blue (type 1) copper" evidence="6">
    <location>
        <begin position="55"/>
        <end position="163"/>
    </location>
</feature>
<dbReference type="OrthoDB" id="9816061at2"/>
<proteinExistence type="predicted"/>
<organism evidence="7 8">
    <name type="scientific">Roseateles saccharophilus</name>
    <name type="common">Pseudomonas saccharophila</name>
    <dbReference type="NCBI Taxonomy" id="304"/>
    <lineage>
        <taxon>Bacteria</taxon>
        <taxon>Pseudomonadati</taxon>
        <taxon>Pseudomonadota</taxon>
        <taxon>Betaproteobacteria</taxon>
        <taxon>Burkholderiales</taxon>
        <taxon>Sphaerotilaceae</taxon>
        <taxon>Roseateles</taxon>
    </lineage>
</organism>
<evidence type="ECO:0000256" key="4">
    <source>
        <dbReference type="ARBA" id="ARBA00023008"/>
    </source>
</evidence>
<name>A0A4R3VAR6_ROSSA</name>
<dbReference type="Pfam" id="PF00127">
    <property type="entry name" value="Copper-bind"/>
    <property type="match status" value="1"/>
</dbReference>